<organism evidence="1 2">
    <name type="scientific">Gordonia araii NBRC 100433</name>
    <dbReference type="NCBI Taxonomy" id="1073574"/>
    <lineage>
        <taxon>Bacteria</taxon>
        <taxon>Bacillati</taxon>
        <taxon>Actinomycetota</taxon>
        <taxon>Actinomycetes</taxon>
        <taxon>Mycobacteriales</taxon>
        <taxon>Gordoniaceae</taxon>
        <taxon>Gordonia</taxon>
    </lineage>
</organism>
<dbReference type="STRING" id="1073574.GOARA_068_00560"/>
<evidence type="ECO:0000313" key="1">
    <source>
        <dbReference type="EMBL" id="GAB11397.1"/>
    </source>
</evidence>
<accession>G7H6C2</accession>
<proteinExistence type="predicted"/>
<name>G7H6C2_9ACTN</name>
<dbReference type="EMBL" id="BAEE01000068">
    <property type="protein sequence ID" value="GAB11397.1"/>
    <property type="molecule type" value="Genomic_DNA"/>
</dbReference>
<dbReference type="Proteomes" id="UP000035088">
    <property type="component" value="Unassembled WGS sequence"/>
</dbReference>
<dbReference type="AlphaFoldDB" id="G7H6C2"/>
<evidence type="ECO:0000313" key="2">
    <source>
        <dbReference type="Proteomes" id="UP000035088"/>
    </source>
</evidence>
<keyword evidence="2" id="KW-1185">Reference proteome</keyword>
<dbReference type="OrthoDB" id="4763361at2"/>
<reference evidence="1 2" key="1">
    <citation type="submission" date="2011-11" db="EMBL/GenBank/DDBJ databases">
        <title>Whole genome shotgun sequence of Gordonia araii NBRC 100433.</title>
        <authorList>
            <person name="Yoshida Y."/>
            <person name="Hosoyama A."/>
            <person name="Tsuchikane K."/>
            <person name="Katsumata H."/>
            <person name="Yamazaki S."/>
            <person name="Fujita N."/>
        </authorList>
    </citation>
    <scope>NUCLEOTIDE SEQUENCE [LARGE SCALE GENOMIC DNA]</scope>
    <source>
        <strain evidence="1 2">NBRC 100433</strain>
    </source>
</reference>
<sequence length="169" mass="18333">MGWEGASAAKQAGLKISPEMLFHYLRGTGTDFRVDVNRMKQRLPHFAASSNESAMTGLAAARAAMPAGYEGPVAFQTDWQVNRLNPVSDADYRNGLGAFSSQESGVCYTDVNGNLVVKAQTSISDYYNWDSTDPKRVPQPSDLGHLHRAGMAQNFVSHGTETPRVVPQG</sequence>
<dbReference type="RefSeq" id="WP_007323472.1">
    <property type="nucleotide sequence ID" value="NZ_BAEE01000068.1"/>
</dbReference>
<protein>
    <submittedName>
        <fullName evidence="1">Uncharacterized protein</fullName>
    </submittedName>
</protein>
<comment type="caution">
    <text evidence="1">The sequence shown here is derived from an EMBL/GenBank/DDBJ whole genome shotgun (WGS) entry which is preliminary data.</text>
</comment>
<gene>
    <name evidence="1" type="ORF">GOARA_068_00560</name>
</gene>